<dbReference type="Pfam" id="PF19528">
    <property type="entry name" value="DUF6056"/>
    <property type="match status" value="1"/>
</dbReference>
<keyword evidence="1" id="KW-0472">Membrane</keyword>
<dbReference type="InterPro" id="IPR045691">
    <property type="entry name" value="DUF6056"/>
</dbReference>
<protein>
    <submittedName>
        <fullName evidence="2">DUF6056 family protein</fullName>
    </submittedName>
</protein>
<sequence length="286" mass="34144">MYVASYAALIFSPVFTERAVFSAYIFLFLTFLEAIKILDLFKYRITIFILYILIIFLCFRFSFSYKTAYQSYLVNETQHQIRLNEIEEQKNRGEKDIFLTPIHLVVDAHYWGINEIGFNKNMTSNRSMAAYFQVENVRLKSDYLFQIDIQNITKGMSVSLNIETMEGQHTSDELRMLDIESKKTLANYKRYYYAFTDEVTEMEVPVFTKDISKIKIEFDSKWEKIRIYDLSILKEREILKKYRHSDIFDKIVEYNEVQLQENANIDYLEVNIKGEHPYLVINFDNN</sequence>
<accession>A0ABT5UUQ1</accession>
<keyword evidence="1" id="KW-0812">Transmembrane</keyword>
<evidence type="ECO:0000256" key="1">
    <source>
        <dbReference type="SAM" id="Phobius"/>
    </source>
</evidence>
<keyword evidence="3" id="KW-1185">Reference proteome</keyword>
<organism evidence="2 3">
    <name type="scientific">Eubacterium limosum</name>
    <dbReference type="NCBI Taxonomy" id="1736"/>
    <lineage>
        <taxon>Bacteria</taxon>
        <taxon>Bacillati</taxon>
        <taxon>Bacillota</taxon>
        <taxon>Clostridia</taxon>
        <taxon>Eubacteriales</taxon>
        <taxon>Eubacteriaceae</taxon>
        <taxon>Eubacterium</taxon>
    </lineage>
</organism>
<proteinExistence type="predicted"/>
<reference evidence="2 3" key="1">
    <citation type="submission" date="2023-02" db="EMBL/GenBank/DDBJ databases">
        <title>Comparative genome analysis of Eubacterium limosum species.</title>
        <authorList>
            <person name="Bak J.E."/>
        </authorList>
    </citation>
    <scope>NUCLEOTIDE SEQUENCE [LARGE SCALE GENOMIC DNA]</scope>
    <source>
        <strain evidence="2 3">KGMB01548</strain>
    </source>
</reference>
<dbReference type="RefSeq" id="WP_264474256.1">
    <property type="nucleotide sequence ID" value="NZ_JAJCLO010000023.1"/>
</dbReference>
<dbReference type="EMBL" id="JAQSVD010000018">
    <property type="protein sequence ID" value="MDE1472697.1"/>
    <property type="molecule type" value="Genomic_DNA"/>
</dbReference>
<keyword evidence="1" id="KW-1133">Transmembrane helix</keyword>
<comment type="caution">
    <text evidence="2">The sequence shown here is derived from an EMBL/GenBank/DDBJ whole genome shotgun (WGS) entry which is preliminary data.</text>
</comment>
<dbReference type="Proteomes" id="UP001215087">
    <property type="component" value="Unassembled WGS sequence"/>
</dbReference>
<gene>
    <name evidence="2" type="ORF">PTZ04_20765</name>
</gene>
<feature type="transmembrane region" description="Helical" evidence="1">
    <location>
        <begin position="45"/>
        <end position="63"/>
    </location>
</feature>
<evidence type="ECO:0000313" key="3">
    <source>
        <dbReference type="Proteomes" id="UP001215087"/>
    </source>
</evidence>
<evidence type="ECO:0000313" key="2">
    <source>
        <dbReference type="EMBL" id="MDE1472697.1"/>
    </source>
</evidence>
<name>A0ABT5UUQ1_EUBLI</name>